<proteinExistence type="predicted"/>
<keyword evidence="3" id="KW-1185">Reference proteome</keyword>
<dbReference type="InterPro" id="IPR009636">
    <property type="entry name" value="SCAF"/>
</dbReference>
<feature type="coiled-coil region" evidence="1">
    <location>
        <begin position="48"/>
        <end position="98"/>
    </location>
</feature>
<accession>A0A7G9GPN4</accession>
<dbReference type="AlphaFoldDB" id="A0A7G9GPN4"/>
<reference evidence="2 3" key="1">
    <citation type="submission" date="2020-08" db="EMBL/GenBank/DDBJ databases">
        <authorList>
            <person name="Liu C."/>
            <person name="Sun Q."/>
        </authorList>
    </citation>
    <scope>NUCLEOTIDE SEQUENCE [LARGE SCALE GENOMIC DNA]</scope>
    <source>
        <strain evidence="2 3">NSJ-61</strain>
    </source>
</reference>
<evidence type="ECO:0000256" key="1">
    <source>
        <dbReference type="SAM" id="Coils"/>
    </source>
</evidence>
<evidence type="ECO:0000313" key="2">
    <source>
        <dbReference type="EMBL" id="QNM12766.1"/>
    </source>
</evidence>
<protein>
    <submittedName>
        <fullName evidence="2">Phage scaffolding protein</fullName>
    </submittedName>
</protein>
<keyword evidence="1" id="KW-0175">Coiled coil</keyword>
<dbReference type="KEGG" id="ehn:H9Q80_02105"/>
<evidence type="ECO:0000313" key="3">
    <source>
        <dbReference type="Proteomes" id="UP000515856"/>
    </source>
</evidence>
<name>A0A7G9GPN4_9FIRM</name>
<dbReference type="Proteomes" id="UP000515856">
    <property type="component" value="Chromosome"/>
</dbReference>
<dbReference type="Pfam" id="PF06810">
    <property type="entry name" value="Phage_scaffold"/>
    <property type="match status" value="1"/>
</dbReference>
<organism evidence="2 3">
    <name type="scientific">[Eubacterium] hominis</name>
    <dbReference type="NCBI Taxonomy" id="2764325"/>
    <lineage>
        <taxon>Bacteria</taxon>
        <taxon>Bacillati</taxon>
        <taxon>Bacillota</taxon>
        <taxon>Erysipelotrichia</taxon>
        <taxon>Erysipelotrichales</taxon>
        <taxon>Erysipelotrichaceae</taxon>
        <taxon>Amedibacillus</taxon>
    </lineage>
</organism>
<dbReference type="RefSeq" id="WP_117536162.1">
    <property type="nucleotide sequence ID" value="NZ_CP060636.1"/>
</dbReference>
<gene>
    <name evidence="2" type="ORF">H9Q80_02105</name>
</gene>
<dbReference type="EMBL" id="CP060636">
    <property type="protein sequence ID" value="QNM12766.1"/>
    <property type="molecule type" value="Genomic_DNA"/>
</dbReference>
<sequence>MEWIKNILEKHTDADGKLNLAEAIKEINKQAPENVVPKDQYNTTAEAKKQLEADVKARDKQLEDLKKAGSVEDLQKQLEAAQEANKKAKTEYEAAITNMKYDAAIEKALSNALHPDLMSGKIDRTKLKIKEDGTVEGLDDQVKGLKETYKDLFKPDKTGRTPKNVGVIENQGTEREELLKLANDMSKPLIERVAAKNKLASMPEEE</sequence>